<keyword evidence="1" id="KW-1185">Reference proteome</keyword>
<sequence>MLLASVVCQNTGIGYLHLLHELGLVHKKLLPRKEDADNCDTTKLGCRSIKYYAIFYPDKKHLWLPEQ</sequence>
<accession>A0A1I7XDK4</accession>
<evidence type="ECO:0000313" key="2">
    <source>
        <dbReference type="WBParaSite" id="Hba_15785"/>
    </source>
</evidence>
<evidence type="ECO:0000313" key="1">
    <source>
        <dbReference type="Proteomes" id="UP000095283"/>
    </source>
</evidence>
<dbReference type="WBParaSite" id="Hba_15785">
    <property type="protein sequence ID" value="Hba_15785"/>
    <property type="gene ID" value="Hba_15785"/>
</dbReference>
<proteinExistence type="predicted"/>
<reference evidence="2" key="1">
    <citation type="submission" date="2016-11" db="UniProtKB">
        <authorList>
            <consortium name="WormBaseParasite"/>
        </authorList>
    </citation>
    <scope>IDENTIFICATION</scope>
</reference>
<organism evidence="1 2">
    <name type="scientific">Heterorhabditis bacteriophora</name>
    <name type="common">Entomopathogenic nematode worm</name>
    <dbReference type="NCBI Taxonomy" id="37862"/>
    <lineage>
        <taxon>Eukaryota</taxon>
        <taxon>Metazoa</taxon>
        <taxon>Ecdysozoa</taxon>
        <taxon>Nematoda</taxon>
        <taxon>Chromadorea</taxon>
        <taxon>Rhabditida</taxon>
        <taxon>Rhabditina</taxon>
        <taxon>Rhabditomorpha</taxon>
        <taxon>Strongyloidea</taxon>
        <taxon>Heterorhabditidae</taxon>
        <taxon>Heterorhabditis</taxon>
    </lineage>
</organism>
<dbReference type="Proteomes" id="UP000095283">
    <property type="component" value="Unplaced"/>
</dbReference>
<protein>
    <submittedName>
        <fullName evidence="2">Transposase</fullName>
    </submittedName>
</protein>
<name>A0A1I7XDK4_HETBA</name>
<dbReference type="AlphaFoldDB" id="A0A1I7XDK4"/>